<keyword evidence="4" id="KW-0443">Lipid metabolism</keyword>
<evidence type="ECO:0000256" key="7">
    <source>
        <dbReference type="ARBA" id="ARBA00039058"/>
    </source>
</evidence>
<dbReference type="AlphaFoldDB" id="A0A2A7URS4"/>
<evidence type="ECO:0000256" key="10">
    <source>
        <dbReference type="ARBA" id="ARBA00047785"/>
    </source>
</evidence>
<feature type="compositionally biased region" description="Low complexity" evidence="11">
    <location>
        <begin position="17"/>
        <end position="28"/>
    </location>
</feature>
<dbReference type="EC" id="2.3.2.30" evidence="7"/>
<comment type="function">
    <text evidence="9">Catalyzes the first step in the biosynthesis of ornithine lipids, which are phosphorus-free membrane lipids. Catalyzes the 3-hydroxyacyl-acyl carrier protein-dependent acylation of ornithine to form lyso-ornithine lipid (LOL).</text>
</comment>
<evidence type="ECO:0000256" key="1">
    <source>
        <dbReference type="ARBA" id="ARBA00005189"/>
    </source>
</evidence>
<keyword evidence="3 12" id="KW-0808">Transferase</keyword>
<keyword evidence="13" id="KW-1185">Reference proteome</keyword>
<organism evidence="12 13">
    <name type="scientific">Comamonas terrigena</name>
    <dbReference type="NCBI Taxonomy" id="32013"/>
    <lineage>
        <taxon>Bacteria</taxon>
        <taxon>Pseudomonadati</taxon>
        <taxon>Pseudomonadota</taxon>
        <taxon>Betaproteobacteria</taxon>
        <taxon>Burkholderiales</taxon>
        <taxon>Comamonadaceae</taxon>
        <taxon>Comamonas</taxon>
    </lineage>
</organism>
<dbReference type="Gene3D" id="3.40.630.30">
    <property type="match status" value="1"/>
</dbReference>
<dbReference type="InterPro" id="IPR016181">
    <property type="entry name" value="Acyl_CoA_acyltransferase"/>
</dbReference>
<evidence type="ECO:0000313" key="13">
    <source>
        <dbReference type="Proteomes" id="UP000220246"/>
    </source>
</evidence>
<keyword evidence="5" id="KW-0012">Acyltransferase</keyword>
<reference evidence="13" key="1">
    <citation type="submission" date="2017-09" db="EMBL/GenBank/DDBJ databases">
        <title>FDA dAtabase for Regulatory Grade micrObial Sequences (FDA-ARGOS): Supporting development and validation of Infectious Disease Dx tests.</title>
        <authorList>
            <person name="Minogue T."/>
            <person name="Wolcott M."/>
            <person name="Wasieloski L."/>
            <person name="Aguilar W."/>
            <person name="Moore D."/>
            <person name="Tallon L."/>
            <person name="Sadzewicz L."/>
            <person name="Ott S."/>
            <person name="Zhao X."/>
            <person name="Nagaraj S."/>
            <person name="Vavikolanu K."/>
            <person name="Aluvathingal J."/>
            <person name="Nadendla S."/>
            <person name="Sichtig H."/>
        </authorList>
    </citation>
    <scope>NUCLEOTIDE SEQUENCE [LARGE SCALE GENOMIC DNA]</scope>
    <source>
        <strain evidence="13">FDAARGOS_394</strain>
    </source>
</reference>
<evidence type="ECO:0000256" key="4">
    <source>
        <dbReference type="ARBA" id="ARBA00023098"/>
    </source>
</evidence>
<evidence type="ECO:0000256" key="2">
    <source>
        <dbReference type="ARBA" id="ARBA00022516"/>
    </source>
</evidence>
<dbReference type="GO" id="GO:0006629">
    <property type="term" value="P:lipid metabolic process"/>
    <property type="evidence" value="ECO:0007669"/>
    <property type="project" value="UniProtKB-KW"/>
</dbReference>
<evidence type="ECO:0000256" key="9">
    <source>
        <dbReference type="ARBA" id="ARBA00045724"/>
    </source>
</evidence>
<dbReference type="SUPFAM" id="SSF55729">
    <property type="entry name" value="Acyl-CoA N-acyltransferases (Nat)"/>
    <property type="match status" value="1"/>
</dbReference>
<evidence type="ECO:0000256" key="6">
    <source>
        <dbReference type="ARBA" id="ARBA00038095"/>
    </source>
</evidence>
<proteinExistence type="inferred from homology"/>
<dbReference type="Pfam" id="PF13444">
    <property type="entry name" value="Acetyltransf_5"/>
    <property type="match status" value="1"/>
</dbReference>
<accession>A0A2A7URS4</accession>
<dbReference type="STRING" id="1219032.GCA_001515545_03979"/>
<evidence type="ECO:0000256" key="11">
    <source>
        <dbReference type="SAM" id="MobiDB-lite"/>
    </source>
</evidence>
<evidence type="ECO:0000256" key="3">
    <source>
        <dbReference type="ARBA" id="ARBA00022679"/>
    </source>
</evidence>
<comment type="pathway">
    <text evidence="1">Lipid metabolism.</text>
</comment>
<dbReference type="PANTHER" id="PTHR37323:SF1">
    <property type="entry name" value="L-ORNITHINE N(ALPHA)-ACYLTRANSFERASE"/>
    <property type="match status" value="1"/>
</dbReference>
<gene>
    <name evidence="12" type="ORF">CRM82_04765</name>
</gene>
<dbReference type="EMBL" id="PDEA01000001">
    <property type="protein sequence ID" value="PEH88015.1"/>
    <property type="molecule type" value="Genomic_DNA"/>
</dbReference>
<name>A0A2A7URS4_COMTR</name>
<dbReference type="PANTHER" id="PTHR37323">
    <property type="entry name" value="GCN5-RELATED N-ACETYLTRANSFERASE"/>
    <property type="match status" value="1"/>
</dbReference>
<comment type="catalytic activity">
    <reaction evidence="10">
        <text>a (3R)-hydroxyacyl-[ACP] + L-ornithine = a lyso-ornithine lipid + holo-[ACP] + H(+)</text>
        <dbReference type="Rhea" id="RHEA:20633"/>
        <dbReference type="Rhea" id="RHEA-COMP:9685"/>
        <dbReference type="Rhea" id="RHEA-COMP:9945"/>
        <dbReference type="ChEBI" id="CHEBI:15378"/>
        <dbReference type="ChEBI" id="CHEBI:46911"/>
        <dbReference type="ChEBI" id="CHEBI:64479"/>
        <dbReference type="ChEBI" id="CHEBI:78827"/>
        <dbReference type="ChEBI" id="CHEBI:138482"/>
        <dbReference type="EC" id="2.3.2.30"/>
    </reaction>
    <physiologicalReaction direction="left-to-right" evidence="10">
        <dbReference type="Rhea" id="RHEA:20634"/>
    </physiologicalReaction>
</comment>
<comment type="caution">
    <text evidence="12">The sequence shown here is derived from an EMBL/GenBank/DDBJ whole genome shotgun (WGS) entry which is preliminary data.</text>
</comment>
<dbReference type="GO" id="GO:0043810">
    <property type="term" value="F:ornithine-acyl [acyl carrier protein] N-acyltransferase activity"/>
    <property type="evidence" value="ECO:0007669"/>
    <property type="project" value="UniProtKB-EC"/>
</dbReference>
<dbReference type="Proteomes" id="UP000220246">
    <property type="component" value="Unassembled WGS sequence"/>
</dbReference>
<dbReference type="InterPro" id="IPR052351">
    <property type="entry name" value="Ornithine_N-alpha-AT"/>
</dbReference>
<protein>
    <recommendedName>
        <fullName evidence="8">L-ornithine N(alpha)-acyltransferase</fullName>
        <ecNumber evidence="7">2.3.2.30</ecNumber>
    </recommendedName>
</protein>
<sequence>MTYAARTLRAVRRSEPTGTAVRTTTAVTDPASDSHEFPAGGGGRMDSISIPDVGALGSSPLSSTPVPQNRSVASPALSVGWARHLDEVRAAQRLRHQIFAGELGAKLPTDQPHSLPGHDVDHFDDFCEHLLVRDQVTQKVVGTYRLLTPSQARRAGGLYSEGEFDCSALAPLRNDMVELGRSCVHQDYRSGAAILALWGALADFMQRNRLQSMVGCASLPLHHPGLTYGEGAARIWAQLPAKSHCQPQWQVRPLLALPLREAEIAAQPQPVVELPPLVHGYLRMGARVLGAPAWDPDFQTADLPIMLQIADLPARYRRMLGC</sequence>
<feature type="region of interest" description="Disordered" evidence="11">
    <location>
        <begin position="1"/>
        <end position="44"/>
    </location>
</feature>
<evidence type="ECO:0000256" key="5">
    <source>
        <dbReference type="ARBA" id="ARBA00023315"/>
    </source>
</evidence>
<evidence type="ECO:0000256" key="8">
    <source>
        <dbReference type="ARBA" id="ARBA00039866"/>
    </source>
</evidence>
<dbReference type="OrthoDB" id="9787072at2"/>
<keyword evidence="2" id="KW-0444">Lipid biosynthesis</keyword>
<evidence type="ECO:0000313" key="12">
    <source>
        <dbReference type="EMBL" id="PEH88015.1"/>
    </source>
</evidence>
<comment type="similarity">
    <text evidence="6">Belongs to the acetyltransferase family. OlsB subfamily.</text>
</comment>